<name>A0A6J6L5W9_9ZZZZ</name>
<evidence type="ECO:0000313" key="4">
    <source>
        <dbReference type="EMBL" id="CAB4705132.1"/>
    </source>
</evidence>
<dbReference type="EMBL" id="CAEZYG010000019">
    <property type="protein sequence ID" value="CAB4705132.1"/>
    <property type="molecule type" value="Genomic_DNA"/>
</dbReference>
<dbReference type="EMBL" id="CAEZWB010000054">
    <property type="protein sequence ID" value="CAB4646213.1"/>
    <property type="molecule type" value="Genomic_DNA"/>
</dbReference>
<organism evidence="3">
    <name type="scientific">freshwater metagenome</name>
    <dbReference type="NCBI Taxonomy" id="449393"/>
    <lineage>
        <taxon>unclassified sequences</taxon>
        <taxon>metagenomes</taxon>
        <taxon>ecological metagenomes</taxon>
    </lineage>
</organism>
<feature type="transmembrane region" description="Helical" evidence="1">
    <location>
        <begin position="29"/>
        <end position="50"/>
    </location>
</feature>
<reference evidence="3" key="1">
    <citation type="submission" date="2020-05" db="EMBL/GenBank/DDBJ databases">
        <authorList>
            <person name="Chiriac C."/>
            <person name="Salcher M."/>
            <person name="Ghai R."/>
            <person name="Kavagutti S V."/>
        </authorList>
    </citation>
    <scope>NUCLEOTIDE SEQUENCE</scope>
</reference>
<feature type="transmembrane region" description="Helical" evidence="1">
    <location>
        <begin position="56"/>
        <end position="82"/>
    </location>
</feature>
<gene>
    <name evidence="2" type="ORF">UFOPK2166_00550</name>
    <name evidence="3" type="ORF">UFOPK2195_00734</name>
    <name evidence="4" type="ORF">UFOPK2657_00210</name>
    <name evidence="5" type="ORF">UFOPK2872_00962</name>
    <name evidence="6" type="ORF">UFOPK4000_00439</name>
</gene>
<keyword evidence="1" id="KW-0472">Membrane</keyword>
<keyword evidence="1" id="KW-1133">Transmembrane helix</keyword>
<keyword evidence="1" id="KW-0812">Transmembrane</keyword>
<dbReference type="EMBL" id="CAFBOT010000052">
    <property type="protein sequence ID" value="CAB4986496.1"/>
    <property type="molecule type" value="Genomic_DNA"/>
</dbReference>
<dbReference type="EMBL" id="CAEZWH010000134">
    <property type="protein sequence ID" value="CAB4655839.1"/>
    <property type="molecule type" value="Genomic_DNA"/>
</dbReference>
<evidence type="ECO:0000313" key="5">
    <source>
        <dbReference type="EMBL" id="CAB4767573.1"/>
    </source>
</evidence>
<proteinExistence type="predicted"/>
<protein>
    <submittedName>
        <fullName evidence="3">Unannotated protein</fullName>
    </submittedName>
</protein>
<sequence>MTSSPQPIDPTSPDPVRQRRKRIALWTSVASRLGYSCFGASIIAVAAGLLGSFTPLIGRIATGGLIVGSILLAPAIVLGYAIKAAEKEDRLNGV</sequence>
<dbReference type="EMBL" id="CAEZZM010000123">
    <property type="protein sequence ID" value="CAB4767573.1"/>
    <property type="molecule type" value="Genomic_DNA"/>
</dbReference>
<accession>A0A6J6L5W9</accession>
<dbReference type="AlphaFoldDB" id="A0A6J6L5W9"/>
<evidence type="ECO:0000256" key="1">
    <source>
        <dbReference type="SAM" id="Phobius"/>
    </source>
</evidence>
<evidence type="ECO:0000313" key="2">
    <source>
        <dbReference type="EMBL" id="CAB4646213.1"/>
    </source>
</evidence>
<evidence type="ECO:0000313" key="3">
    <source>
        <dbReference type="EMBL" id="CAB4655839.1"/>
    </source>
</evidence>
<evidence type="ECO:0000313" key="6">
    <source>
        <dbReference type="EMBL" id="CAB4986496.1"/>
    </source>
</evidence>